<accession>A0A1W0WFI4</accession>
<protein>
    <submittedName>
        <fullName evidence="2">Uncharacterized protein</fullName>
    </submittedName>
</protein>
<sequence length="106" mass="12012">MIDEELANAVPASITDPDEAASLKLWNKLTEIRNNFKAELKKKQEERVTFENDLRAATAQATAELAQVERELDHTNQEISSMESQIAEAENHKKKANNDSMYSNFC</sequence>
<reference evidence="3" key="1">
    <citation type="submission" date="2017-01" db="EMBL/GenBank/DDBJ databases">
        <title>Comparative genomics of anhydrobiosis in the tardigrade Hypsibius dujardini.</title>
        <authorList>
            <person name="Yoshida Y."/>
            <person name="Koutsovoulos G."/>
            <person name="Laetsch D."/>
            <person name="Stevens L."/>
            <person name="Kumar S."/>
            <person name="Horikawa D."/>
            <person name="Ishino K."/>
            <person name="Komine S."/>
            <person name="Tomita M."/>
            <person name="Blaxter M."/>
            <person name="Arakawa K."/>
        </authorList>
    </citation>
    <scope>NUCLEOTIDE SEQUENCE [LARGE SCALE GENOMIC DNA]</scope>
    <source>
        <strain evidence="3">Z151</strain>
    </source>
</reference>
<dbReference type="AlphaFoldDB" id="A0A1W0WFI4"/>
<dbReference type="Proteomes" id="UP000192578">
    <property type="component" value="Unassembled WGS sequence"/>
</dbReference>
<evidence type="ECO:0000313" key="2">
    <source>
        <dbReference type="EMBL" id="OQV13976.1"/>
    </source>
</evidence>
<dbReference type="EMBL" id="MTYJ01000113">
    <property type="protein sequence ID" value="OQV13976.1"/>
    <property type="molecule type" value="Genomic_DNA"/>
</dbReference>
<dbReference type="OrthoDB" id="10560483at2759"/>
<evidence type="ECO:0000313" key="3">
    <source>
        <dbReference type="Proteomes" id="UP000192578"/>
    </source>
</evidence>
<feature type="region of interest" description="Disordered" evidence="1">
    <location>
        <begin position="82"/>
        <end position="106"/>
    </location>
</feature>
<comment type="caution">
    <text evidence="2">The sequence shown here is derived from an EMBL/GenBank/DDBJ whole genome shotgun (WGS) entry which is preliminary data.</text>
</comment>
<name>A0A1W0WFI4_HYPEX</name>
<keyword evidence="3" id="KW-1185">Reference proteome</keyword>
<organism evidence="2 3">
    <name type="scientific">Hypsibius exemplaris</name>
    <name type="common">Freshwater tardigrade</name>
    <dbReference type="NCBI Taxonomy" id="2072580"/>
    <lineage>
        <taxon>Eukaryota</taxon>
        <taxon>Metazoa</taxon>
        <taxon>Ecdysozoa</taxon>
        <taxon>Tardigrada</taxon>
        <taxon>Eutardigrada</taxon>
        <taxon>Parachela</taxon>
        <taxon>Hypsibioidea</taxon>
        <taxon>Hypsibiidae</taxon>
        <taxon>Hypsibius</taxon>
    </lineage>
</organism>
<gene>
    <name evidence="2" type="ORF">BV898_11857</name>
</gene>
<evidence type="ECO:0000256" key="1">
    <source>
        <dbReference type="SAM" id="MobiDB-lite"/>
    </source>
</evidence>
<proteinExistence type="predicted"/>